<dbReference type="PANTHER" id="PTHR31051:SF1">
    <property type="entry name" value="PROTEASOME ASSEMBLY CHAPERONE 3"/>
    <property type="match status" value="1"/>
</dbReference>
<dbReference type="GO" id="GO:0043248">
    <property type="term" value="P:proteasome assembly"/>
    <property type="evidence" value="ECO:0007669"/>
    <property type="project" value="InterPro"/>
</dbReference>
<dbReference type="EMBL" id="EQ962654">
    <property type="protein sequence ID" value="EED19322.1"/>
    <property type="molecule type" value="Genomic_DNA"/>
</dbReference>
<keyword evidence="2" id="KW-1185">Reference proteome</keyword>
<dbReference type="OrthoDB" id="5593278at2759"/>
<dbReference type="RefSeq" id="XP_002479756.1">
    <property type="nucleotide sequence ID" value="XM_002479711.1"/>
</dbReference>
<dbReference type="Gene3D" id="3.30.230.90">
    <property type="match status" value="1"/>
</dbReference>
<dbReference type="InParanoid" id="B8M6E7"/>
<dbReference type="AlphaFoldDB" id="B8M6E7"/>
<accession>B8M6E7</accession>
<dbReference type="VEuPathDB" id="FungiDB:TSTA_026330"/>
<gene>
    <name evidence="1" type="ORF">TSTA_026330</name>
</gene>
<dbReference type="OMA" id="WLHVPME"/>
<reference evidence="2" key="1">
    <citation type="journal article" date="2015" name="Genome Announc.">
        <title>Genome sequence of the AIDS-associated pathogen Penicillium marneffei (ATCC18224) and its near taxonomic relative Talaromyces stipitatus (ATCC10500).</title>
        <authorList>
            <person name="Nierman W.C."/>
            <person name="Fedorova-Abrams N.D."/>
            <person name="Andrianopoulos A."/>
        </authorList>
    </citation>
    <scope>NUCLEOTIDE SEQUENCE [LARGE SCALE GENOMIC DNA]</scope>
    <source>
        <strain evidence="2">ATCC 10500 / CBS 375.48 / QM 6759 / NRRL 1006</strain>
    </source>
</reference>
<organism evidence="1 2">
    <name type="scientific">Talaromyces stipitatus (strain ATCC 10500 / CBS 375.48 / QM 6759 / NRRL 1006)</name>
    <name type="common">Penicillium stipitatum</name>
    <dbReference type="NCBI Taxonomy" id="441959"/>
    <lineage>
        <taxon>Eukaryota</taxon>
        <taxon>Fungi</taxon>
        <taxon>Dikarya</taxon>
        <taxon>Ascomycota</taxon>
        <taxon>Pezizomycotina</taxon>
        <taxon>Eurotiomycetes</taxon>
        <taxon>Eurotiomycetidae</taxon>
        <taxon>Eurotiales</taxon>
        <taxon>Trichocomaceae</taxon>
        <taxon>Talaromyces</taxon>
        <taxon>Talaromyces sect. Talaromyces</taxon>
    </lineage>
</organism>
<dbReference type="PhylomeDB" id="B8M6E7"/>
<dbReference type="eggNOG" id="ENOG502S447">
    <property type="taxonomic scope" value="Eukaryota"/>
</dbReference>
<protein>
    <submittedName>
        <fullName evidence="1">Uncharacterized protein</fullName>
    </submittedName>
</protein>
<evidence type="ECO:0000313" key="1">
    <source>
        <dbReference type="EMBL" id="EED19322.1"/>
    </source>
</evidence>
<sequence>MAESIDLNSLSEVLNLPFPAQTKQAAGKINGVLTDVLFMGFSDRILVTVSQEGRLAHWLHVPLENNNPGTDGFHTFSEGDADNSLLPLPSLTATTLLGGHAQGHETTNQLLARQIGSAIVTKTPNERRVLLVGLGLNAYQIDRDAFFAIVDLVLQCI</sequence>
<dbReference type="STRING" id="441959.B8M6E7"/>
<evidence type="ECO:0000313" key="2">
    <source>
        <dbReference type="Proteomes" id="UP000001745"/>
    </source>
</evidence>
<dbReference type="GeneID" id="8098914"/>
<dbReference type="Proteomes" id="UP000001745">
    <property type="component" value="Unassembled WGS sequence"/>
</dbReference>
<dbReference type="HOGENOM" id="CLU_138059_0_0_1"/>
<name>B8M6E7_TALSN</name>
<proteinExistence type="predicted"/>
<dbReference type="InterPro" id="IPR018788">
    <property type="entry name" value="Proteasome_assmbl_chp_3"/>
</dbReference>
<dbReference type="InterPro" id="IPR053720">
    <property type="entry name" value="Psm_Assembly_Chaperone"/>
</dbReference>
<dbReference type="PANTHER" id="PTHR31051">
    <property type="entry name" value="PROTEASOME ASSEMBLY CHAPERONE 3"/>
    <property type="match status" value="1"/>
</dbReference>